<dbReference type="GO" id="GO:0006538">
    <property type="term" value="P:L-glutamate catabolic process"/>
    <property type="evidence" value="ECO:0007669"/>
    <property type="project" value="TreeGrafter"/>
</dbReference>
<comment type="caution">
    <text evidence="3">The sequence shown here is derived from an EMBL/GenBank/DDBJ whole genome shotgun (WGS) entry which is preliminary data.</text>
</comment>
<name>X1SCM2_9ZZZZ</name>
<reference evidence="3" key="1">
    <citation type="journal article" date="2014" name="Front. Microbiol.">
        <title>High frequency of phylogenetically diverse reductive dehalogenase-homologous genes in deep subseafloor sedimentary metagenomes.</title>
        <authorList>
            <person name="Kawai M."/>
            <person name="Futagami T."/>
            <person name="Toyoda A."/>
            <person name="Takaki Y."/>
            <person name="Nishi S."/>
            <person name="Hori S."/>
            <person name="Arai W."/>
            <person name="Tsubouchi T."/>
            <person name="Morono Y."/>
            <person name="Uchiyama I."/>
            <person name="Ito T."/>
            <person name="Fujiyama A."/>
            <person name="Inagaki F."/>
            <person name="Takami H."/>
        </authorList>
    </citation>
    <scope>NUCLEOTIDE SEQUENCE</scope>
    <source>
        <strain evidence="3">Expedition CK06-06</strain>
    </source>
</reference>
<organism evidence="3">
    <name type="scientific">marine sediment metagenome</name>
    <dbReference type="NCBI Taxonomy" id="412755"/>
    <lineage>
        <taxon>unclassified sequences</taxon>
        <taxon>metagenomes</taxon>
        <taxon>ecological metagenomes</taxon>
    </lineage>
</organism>
<dbReference type="Pfam" id="PF00208">
    <property type="entry name" value="ELFV_dehydrog"/>
    <property type="match status" value="1"/>
</dbReference>
<accession>X1SCM2</accession>
<proteinExistence type="predicted"/>
<dbReference type="AlphaFoldDB" id="X1SCM2"/>
<feature type="domain" description="Glutamate/phenylalanine/leucine/valine/L-tryptophan dehydrogenase C-terminal" evidence="2">
    <location>
        <begin position="1"/>
        <end position="138"/>
    </location>
</feature>
<dbReference type="SUPFAM" id="SSF51735">
    <property type="entry name" value="NAD(P)-binding Rossmann-fold domains"/>
    <property type="match status" value="1"/>
</dbReference>
<keyword evidence="1" id="KW-0560">Oxidoreductase</keyword>
<evidence type="ECO:0000313" key="3">
    <source>
        <dbReference type="EMBL" id="GAI90728.1"/>
    </source>
</evidence>
<sequence length="180" mass="20061">LFPNGEQININRLAELNVDIFSPCAAPSSIRLDNANHVAARIISPGANVPTTPEAEEILFHRGILSIPDFVANCGGALGVSMEFAGLKEAFVKHFIDQRFGQKVAEMLKAVETKGIIPRDYAVKIAKERFLTVKEKAERKNITNGVFRFGLELYRRRLIPSYLTRLVAPVYFEHTLLGHS</sequence>
<feature type="non-terminal residue" evidence="3">
    <location>
        <position position="1"/>
    </location>
</feature>
<protein>
    <recommendedName>
        <fullName evidence="2">Glutamate/phenylalanine/leucine/valine/L-tryptophan dehydrogenase C-terminal domain-containing protein</fullName>
    </recommendedName>
</protein>
<dbReference type="GO" id="GO:0005739">
    <property type="term" value="C:mitochondrion"/>
    <property type="evidence" value="ECO:0007669"/>
    <property type="project" value="TreeGrafter"/>
</dbReference>
<dbReference type="SMART" id="SM00839">
    <property type="entry name" value="ELFV_dehydrog"/>
    <property type="match status" value="1"/>
</dbReference>
<evidence type="ECO:0000259" key="2">
    <source>
        <dbReference type="SMART" id="SM00839"/>
    </source>
</evidence>
<dbReference type="EMBL" id="BARW01017728">
    <property type="protein sequence ID" value="GAI90728.1"/>
    <property type="molecule type" value="Genomic_DNA"/>
</dbReference>
<dbReference type="Gene3D" id="3.40.50.720">
    <property type="entry name" value="NAD(P)-binding Rossmann-like Domain"/>
    <property type="match status" value="1"/>
</dbReference>
<dbReference type="PANTHER" id="PTHR11606">
    <property type="entry name" value="GLUTAMATE DEHYDROGENASE"/>
    <property type="match status" value="1"/>
</dbReference>
<dbReference type="InterPro" id="IPR036291">
    <property type="entry name" value="NAD(P)-bd_dom_sf"/>
</dbReference>
<dbReference type="GO" id="GO:0004352">
    <property type="term" value="F:glutamate dehydrogenase (NAD+) activity"/>
    <property type="evidence" value="ECO:0007669"/>
    <property type="project" value="TreeGrafter"/>
</dbReference>
<gene>
    <name evidence="3" type="ORF">S12H4_30551</name>
</gene>
<dbReference type="InterPro" id="IPR006096">
    <property type="entry name" value="Glu/Leu/Phe/Val/Trp_DH_C"/>
</dbReference>
<dbReference type="PANTHER" id="PTHR11606:SF13">
    <property type="entry name" value="GLUTAMATE DEHYDROGENASE 1, MITOCHONDRIAL"/>
    <property type="match status" value="1"/>
</dbReference>
<evidence type="ECO:0000256" key="1">
    <source>
        <dbReference type="ARBA" id="ARBA00023002"/>
    </source>
</evidence>